<keyword evidence="3 6" id="KW-0378">Hydrolase</keyword>
<dbReference type="Pfam" id="PF01074">
    <property type="entry name" value="Glyco_hydro_38N"/>
    <property type="match status" value="1"/>
</dbReference>
<dbReference type="GO" id="GO:0046872">
    <property type="term" value="F:metal ion binding"/>
    <property type="evidence" value="ECO:0007669"/>
    <property type="project" value="UniProtKB-KW"/>
</dbReference>
<evidence type="ECO:0000256" key="2">
    <source>
        <dbReference type="ARBA" id="ARBA00022723"/>
    </source>
</evidence>
<dbReference type="Proteomes" id="UP000569018">
    <property type="component" value="Unassembled WGS sequence"/>
</dbReference>
<dbReference type="Gene3D" id="3.20.110.10">
    <property type="entry name" value="Glycoside hydrolase 38, N terminal domain"/>
    <property type="match status" value="1"/>
</dbReference>
<dbReference type="SMART" id="SM00872">
    <property type="entry name" value="Alpha-mann_mid"/>
    <property type="match status" value="1"/>
</dbReference>
<dbReference type="Pfam" id="PF09261">
    <property type="entry name" value="Alpha-mann_mid"/>
    <property type="match status" value="1"/>
</dbReference>
<evidence type="ECO:0000256" key="3">
    <source>
        <dbReference type="ARBA" id="ARBA00022801"/>
    </source>
</evidence>
<dbReference type="InterPro" id="IPR011013">
    <property type="entry name" value="Gal_mutarotase_sf_dom"/>
</dbReference>
<dbReference type="GO" id="GO:0004559">
    <property type="term" value="F:alpha-mannosidase activity"/>
    <property type="evidence" value="ECO:0007669"/>
    <property type="project" value="InterPro"/>
</dbReference>
<protein>
    <submittedName>
        <fullName evidence="6">Mannosylglycerate hydrolase</fullName>
    </submittedName>
</protein>
<dbReference type="PANTHER" id="PTHR46017">
    <property type="entry name" value="ALPHA-MANNOSIDASE 2C1"/>
    <property type="match status" value="1"/>
</dbReference>
<feature type="domain" description="Glycoside hydrolase family 38 central" evidence="5">
    <location>
        <begin position="296"/>
        <end position="374"/>
    </location>
</feature>
<dbReference type="InterPro" id="IPR027291">
    <property type="entry name" value="Glyco_hydro_38_N_sf"/>
</dbReference>
<evidence type="ECO:0000313" key="6">
    <source>
        <dbReference type="EMBL" id="GFP19439.1"/>
    </source>
</evidence>
<dbReference type="SUPFAM" id="SSF88688">
    <property type="entry name" value="Families 57/38 glycoside transferase middle domain"/>
    <property type="match status" value="1"/>
</dbReference>
<proteinExistence type="inferred from homology"/>
<dbReference type="GO" id="GO:0009313">
    <property type="term" value="P:oligosaccharide catabolic process"/>
    <property type="evidence" value="ECO:0007669"/>
    <property type="project" value="TreeGrafter"/>
</dbReference>
<dbReference type="Proteomes" id="UP000561271">
    <property type="component" value="Unassembled WGS sequence"/>
</dbReference>
<dbReference type="Gene3D" id="2.60.40.2210">
    <property type="match status" value="1"/>
</dbReference>
<evidence type="ECO:0000313" key="8">
    <source>
        <dbReference type="EMBL" id="GFP36813.1"/>
    </source>
</evidence>
<keyword evidence="2" id="KW-0479">Metal-binding</keyword>
<gene>
    <name evidence="6" type="ORF">HKBW3S03_00944</name>
    <name evidence="7" type="ORF">HKBW3S34_01302</name>
    <name evidence="8" type="ORF">HKBW3S44_00494</name>
    <name evidence="9" type="ORF">HKBW3S47_00773</name>
</gene>
<dbReference type="EMBL" id="BLSC01000023">
    <property type="protein sequence ID" value="GFP36813.1"/>
    <property type="molecule type" value="Genomic_DNA"/>
</dbReference>
<dbReference type="InterPro" id="IPR037094">
    <property type="entry name" value="Glyco_hydro_38_cen_sf"/>
</dbReference>
<dbReference type="Proteomes" id="UP000588083">
    <property type="component" value="Unassembled WGS sequence"/>
</dbReference>
<sequence>MNKRRKHAELIVVAHTHWDREWYLTFQQFRYQLVKLIDQLLDILEMDRDYVNFMLDGQTVVLEDYLEIRPENKERLKKWIEEGRINIGPWYTQPDEFLVSGESLIRNLMLGHKVGKEFGNVMEHGYLPDSFGHISQMPQILQGFDIDTAFIMRGVGDEVGQTEFYWEAPDGSRVLTHYLAAGYGNVNTMRPNPKDIKLPSWLADLLKRITGEEFRDFFDLRDFILSKASTDTLLLMNGGDHLAPQPNLTEISEGVNEKLPDEIIQGTLSDFVNEVRKKKPKLSKFRGEFRSSKYFPVLRGVLSSRIYLKQMNAKTETLLERCAERISAIKWVLGKDYPSGFFQEAWKLVLKNHAHDSICGCGIDQVHDEMESRFRQAQQIARELIKDGLREIGERVNFEGKDGEIPILVFNPSQWRRTDRVVVSINPTVNSQYGKRTSMPLEEKIELNGYVLKDLAGKMIPFKIEGEKLIPEDILNGVKLLLQKVISFRAEDLPPFGYRVYKLTPGPEEQGEGLAVDDKTIENEFYKVRAQDDGSLIIEDKGTGEIYRNFNHFEDSGDAGDEYNYSPPEEQEVFTSKGIKADIRLIEDGPDRAIIRVDQTLKLPKSLTKDRRGRGKERVDERIVSFVTLQKGVRRIDIRTIVGNEAKDHRLRAVFPTGIKTKESIAESAFSVIHRPTETPEGEGWIEKPSPTHPQTRFVIVEDGEKGIAILNKGLPEYEVTEDGKIYLTLLRCVGWLYRDDLQTREAHVAGPSYETLGAQCIGKHEFEYSILPYCRTWEEAQIWKQAIDFNTPLIGSRIEGKGKLPQEFSFLSVEPDELVISAIKKAEEDNSLIVRLYNIVDRTVEGYIEMYKELKRVMETNLNEEPKKELPMELNSKVPLTVKGFEIKTIKLSF</sequence>
<dbReference type="EMBL" id="BLRU01000078">
    <property type="protein sequence ID" value="GFP19439.1"/>
    <property type="molecule type" value="Genomic_DNA"/>
</dbReference>
<evidence type="ECO:0000313" key="7">
    <source>
        <dbReference type="EMBL" id="GFP30381.1"/>
    </source>
</evidence>
<evidence type="ECO:0000259" key="5">
    <source>
        <dbReference type="SMART" id="SM00872"/>
    </source>
</evidence>
<dbReference type="Gene3D" id="2.60.40.2220">
    <property type="match status" value="1"/>
</dbReference>
<evidence type="ECO:0000313" key="10">
    <source>
        <dbReference type="Proteomes" id="UP000561271"/>
    </source>
</evidence>
<dbReference type="CDD" id="cd10814">
    <property type="entry name" value="GH38N_AMII_SpGH38_like"/>
    <property type="match status" value="1"/>
</dbReference>
<keyword evidence="13" id="KW-1185">Reference proteome</keyword>
<dbReference type="AlphaFoldDB" id="A0A6V8NGK9"/>
<organism evidence="6 12">
    <name type="scientific">Candidatus Hakubella thermalkaliphila</name>
    <dbReference type="NCBI Taxonomy" id="2754717"/>
    <lineage>
        <taxon>Bacteria</taxon>
        <taxon>Bacillati</taxon>
        <taxon>Actinomycetota</taxon>
        <taxon>Actinomycetota incertae sedis</taxon>
        <taxon>Candidatus Hakubellales</taxon>
        <taxon>Candidatus Hakubellaceae</taxon>
        <taxon>Candidatus Hakubella</taxon>
    </lineage>
</organism>
<dbReference type="EMBL" id="BLRZ01000062">
    <property type="protein sequence ID" value="GFP30381.1"/>
    <property type="molecule type" value="Genomic_DNA"/>
</dbReference>
<dbReference type="RefSeq" id="WP_176231118.1">
    <property type="nucleotide sequence ID" value="NZ_BLRU01000078.1"/>
</dbReference>
<dbReference type="GO" id="GO:0006013">
    <property type="term" value="P:mannose metabolic process"/>
    <property type="evidence" value="ECO:0007669"/>
    <property type="project" value="InterPro"/>
</dbReference>
<dbReference type="InterPro" id="IPR011330">
    <property type="entry name" value="Glyco_hydro/deAcase_b/a-brl"/>
</dbReference>
<comment type="similarity">
    <text evidence="1">Belongs to the glycosyl hydrolase 38 family.</text>
</comment>
<comment type="caution">
    <text evidence="6">The sequence shown here is derived from an EMBL/GenBank/DDBJ whole genome shotgun (WGS) entry which is preliminary data.</text>
</comment>
<dbReference type="PANTHER" id="PTHR46017:SF2">
    <property type="entry name" value="MANNOSYLGLYCERATE HYDROLASE"/>
    <property type="match status" value="1"/>
</dbReference>
<dbReference type="InterPro" id="IPR028995">
    <property type="entry name" value="Glyco_hydro_57/38_cen_sf"/>
</dbReference>
<dbReference type="InterPro" id="IPR011682">
    <property type="entry name" value="Glyco_hydro_38_C"/>
</dbReference>
<dbReference type="SUPFAM" id="SSF88713">
    <property type="entry name" value="Glycoside hydrolase/deacetylase"/>
    <property type="match status" value="1"/>
</dbReference>
<reference evidence="10 11" key="1">
    <citation type="journal article" date="2020" name="Front. Microbiol.">
        <title>Single-cell genomics of novel Actinobacteria with the Wood-Ljungdahl pathway discovered in a serpentinizing system.</title>
        <authorList>
            <person name="Merino N."/>
            <person name="Kawai M."/>
            <person name="Boyd E.S."/>
            <person name="Colman D.R."/>
            <person name="McGlynn S.E."/>
            <person name="Nealson K.H."/>
            <person name="Kurokawa K."/>
            <person name="Hongoh Y."/>
        </authorList>
    </citation>
    <scope>NUCLEOTIDE SEQUENCE [LARGE SCALE GENOMIC DNA]</scope>
    <source>
        <strain evidence="6 12">S03</strain>
        <strain evidence="7 13">S34</strain>
        <strain evidence="8 10">S44</strain>
        <strain evidence="9 11">S47</strain>
    </source>
</reference>
<evidence type="ECO:0000313" key="9">
    <source>
        <dbReference type="EMBL" id="GFP39073.1"/>
    </source>
</evidence>
<keyword evidence="4" id="KW-0326">Glycosidase</keyword>
<accession>A0A6V8NGK9</accession>
<dbReference type="InterPro" id="IPR000602">
    <property type="entry name" value="Glyco_hydro_38_N"/>
</dbReference>
<dbReference type="SUPFAM" id="SSF74650">
    <property type="entry name" value="Galactose mutarotase-like"/>
    <property type="match status" value="1"/>
</dbReference>
<dbReference type="Proteomes" id="UP000574717">
    <property type="component" value="Unassembled WGS sequence"/>
</dbReference>
<dbReference type="InterPro" id="IPR041147">
    <property type="entry name" value="GH38_C"/>
</dbReference>
<dbReference type="Pfam" id="PF17677">
    <property type="entry name" value="Glyco_hydro38C2"/>
    <property type="match status" value="1"/>
</dbReference>
<evidence type="ECO:0000313" key="12">
    <source>
        <dbReference type="Proteomes" id="UP000574717"/>
    </source>
</evidence>
<dbReference type="Pfam" id="PF07748">
    <property type="entry name" value="Glyco_hydro_38C"/>
    <property type="match status" value="1"/>
</dbReference>
<dbReference type="InterPro" id="IPR015341">
    <property type="entry name" value="Glyco_hydro_38_cen"/>
</dbReference>
<dbReference type="Gene3D" id="2.70.98.30">
    <property type="entry name" value="Golgi alpha-mannosidase II, domain 4"/>
    <property type="match status" value="1"/>
</dbReference>
<evidence type="ECO:0000256" key="1">
    <source>
        <dbReference type="ARBA" id="ARBA00009792"/>
    </source>
</evidence>
<evidence type="ECO:0000313" key="11">
    <source>
        <dbReference type="Proteomes" id="UP000569018"/>
    </source>
</evidence>
<dbReference type="GO" id="GO:0030246">
    <property type="term" value="F:carbohydrate binding"/>
    <property type="evidence" value="ECO:0007669"/>
    <property type="project" value="InterPro"/>
</dbReference>
<name>A0A6V8NGK9_9ACTN</name>
<evidence type="ECO:0000313" key="13">
    <source>
        <dbReference type="Proteomes" id="UP000588083"/>
    </source>
</evidence>
<evidence type="ECO:0000256" key="4">
    <source>
        <dbReference type="ARBA" id="ARBA00023295"/>
    </source>
</evidence>
<dbReference type="EMBL" id="BLSD01000029">
    <property type="protein sequence ID" value="GFP39073.1"/>
    <property type="molecule type" value="Genomic_DNA"/>
</dbReference>
<dbReference type="Gene3D" id="1.20.1270.50">
    <property type="entry name" value="Glycoside hydrolase family 38, central domain"/>
    <property type="match status" value="1"/>
</dbReference>